<evidence type="ECO:0000256" key="5">
    <source>
        <dbReference type="SAM" id="MobiDB-lite"/>
    </source>
</evidence>
<evidence type="ECO:0000256" key="2">
    <source>
        <dbReference type="ARBA" id="ARBA00022748"/>
    </source>
</evidence>
<organism evidence="7 8">
    <name type="scientific">Candidatus Coprenecus avistercoris</name>
    <dbReference type="NCBI Taxonomy" id="2840730"/>
    <lineage>
        <taxon>Bacteria</taxon>
        <taxon>Pseudomonadati</taxon>
        <taxon>Bacteroidota</taxon>
        <taxon>Bacteroidia</taxon>
        <taxon>Bacteroidales</taxon>
        <taxon>Rikenellaceae</taxon>
        <taxon>Rikenellaceae incertae sedis</taxon>
        <taxon>Candidatus Coprenecus</taxon>
    </lineage>
</organism>
<feature type="domain" description="Thioredoxin" evidence="6">
    <location>
        <begin position="37"/>
        <end position="181"/>
    </location>
</feature>
<dbReference type="Gene3D" id="3.40.30.10">
    <property type="entry name" value="Glutaredoxin"/>
    <property type="match status" value="1"/>
</dbReference>
<comment type="subcellular location">
    <subcellularLocation>
        <location evidence="1">Cell envelope</location>
    </subcellularLocation>
</comment>
<keyword evidence="2" id="KW-0201">Cytochrome c-type biogenesis</keyword>
<dbReference type="InterPro" id="IPR050553">
    <property type="entry name" value="Thioredoxin_ResA/DsbE_sf"/>
</dbReference>
<evidence type="ECO:0000259" key="6">
    <source>
        <dbReference type="PROSITE" id="PS51352"/>
    </source>
</evidence>
<proteinExistence type="predicted"/>
<reference evidence="7" key="2">
    <citation type="journal article" date="2021" name="PeerJ">
        <title>Extensive microbial diversity within the chicken gut microbiome revealed by metagenomics and culture.</title>
        <authorList>
            <person name="Gilroy R."/>
            <person name="Ravi A."/>
            <person name="Getino M."/>
            <person name="Pursley I."/>
            <person name="Horton D.L."/>
            <person name="Alikhan N.F."/>
            <person name="Baker D."/>
            <person name="Gharbi K."/>
            <person name="Hall N."/>
            <person name="Watson M."/>
            <person name="Adriaenssens E.M."/>
            <person name="Foster-Nyarko E."/>
            <person name="Jarju S."/>
            <person name="Secka A."/>
            <person name="Antonio M."/>
            <person name="Oren A."/>
            <person name="Chaudhuri R.R."/>
            <person name="La Ragione R."/>
            <person name="Hildebrand F."/>
            <person name="Pallen M.J."/>
        </authorList>
    </citation>
    <scope>NUCLEOTIDE SEQUENCE</scope>
    <source>
        <strain evidence="7">ChiHjej13B12-12457</strain>
    </source>
</reference>
<dbReference type="GO" id="GO:0017004">
    <property type="term" value="P:cytochrome complex assembly"/>
    <property type="evidence" value="ECO:0007669"/>
    <property type="project" value="UniProtKB-KW"/>
</dbReference>
<dbReference type="GO" id="GO:0016209">
    <property type="term" value="F:antioxidant activity"/>
    <property type="evidence" value="ECO:0007669"/>
    <property type="project" value="InterPro"/>
</dbReference>
<dbReference type="SUPFAM" id="SSF52833">
    <property type="entry name" value="Thioredoxin-like"/>
    <property type="match status" value="1"/>
</dbReference>
<dbReference type="InterPro" id="IPR036249">
    <property type="entry name" value="Thioredoxin-like_sf"/>
</dbReference>
<protein>
    <submittedName>
        <fullName evidence="7">TlpA family protein disulfide reductase</fullName>
    </submittedName>
</protein>
<dbReference type="GO" id="GO:0016491">
    <property type="term" value="F:oxidoreductase activity"/>
    <property type="evidence" value="ECO:0007669"/>
    <property type="project" value="InterPro"/>
</dbReference>
<dbReference type="Pfam" id="PF00578">
    <property type="entry name" value="AhpC-TSA"/>
    <property type="match status" value="1"/>
</dbReference>
<dbReference type="InterPro" id="IPR000866">
    <property type="entry name" value="AhpC/TSA"/>
</dbReference>
<evidence type="ECO:0000313" key="8">
    <source>
        <dbReference type="Proteomes" id="UP000886744"/>
    </source>
</evidence>
<gene>
    <name evidence="7" type="ORF">IAC94_07145</name>
</gene>
<dbReference type="EMBL" id="DVHI01000086">
    <property type="protein sequence ID" value="HIR63280.1"/>
    <property type="molecule type" value="Genomic_DNA"/>
</dbReference>
<dbReference type="GO" id="GO:0030313">
    <property type="term" value="C:cell envelope"/>
    <property type="evidence" value="ECO:0007669"/>
    <property type="project" value="UniProtKB-SubCell"/>
</dbReference>
<dbReference type="AlphaFoldDB" id="A0A9D1J730"/>
<sequence>MTAVSCGNNKNSSAKSEDKSAEATATAVQADERGYIVKVGDQVPDFDLQMMDGTTLNIKELQGKVVMLQFTASWCSVCRKEMPHIESDIWQKLKDNPEFALYGIDLKETPEVTADFAKAIPVTYPLTLDPDGERFALFCDKGAGVTRNIILDRTGKIIMLTRLYDEAEFASMVKLINEELAK</sequence>
<evidence type="ECO:0000256" key="3">
    <source>
        <dbReference type="ARBA" id="ARBA00023157"/>
    </source>
</evidence>
<dbReference type="PANTHER" id="PTHR42852">
    <property type="entry name" value="THIOL:DISULFIDE INTERCHANGE PROTEIN DSBE"/>
    <property type="match status" value="1"/>
</dbReference>
<accession>A0A9D1J730</accession>
<reference evidence="7" key="1">
    <citation type="submission" date="2020-10" db="EMBL/GenBank/DDBJ databases">
        <authorList>
            <person name="Gilroy R."/>
        </authorList>
    </citation>
    <scope>NUCLEOTIDE SEQUENCE</scope>
    <source>
        <strain evidence="7">ChiHjej13B12-12457</strain>
    </source>
</reference>
<dbReference type="CDD" id="cd02966">
    <property type="entry name" value="TlpA_like_family"/>
    <property type="match status" value="1"/>
</dbReference>
<name>A0A9D1J730_9BACT</name>
<dbReference type="Proteomes" id="UP000886744">
    <property type="component" value="Unassembled WGS sequence"/>
</dbReference>
<comment type="caution">
    <text evidence="7">The sequence shown here is derived from an EMBL/GenBank/DDBJ whole genome shotgun (WGS) entry which is preliminary data.</text>
</comment>
<evidence type="ECO:0000256" key="4">
    <source>
        <dbReference type="ARBA" id="ARBA00023284"/>
    </source>
</evidence>
<keyword evidence="4" id="KW-0676">Redox-active center</keyword>
<keyword evidence="3" id="KW-1015">Disulfide bond</keyword>
<evidence type="ECO:0000313" key="7">
    <source>
        <dbReference type="EMBL" id="HIR63280.1"/>
    </source>
</evidence>
<dbReference type="InterPro" id="IPR013766">
    <property type="entry name" value="Thioredoxin_domain"/>
</dbReference>
<feature type="region of interest" description="Disordered" evidence="5">
    <location>
        <begin position="1"/>
        <end position="25"/>
    </location>
</feature>
<dbReference type="PROSITE" id="PS51352">
    <property type="entry name" value="THIOREDOXIN_2"/>
    <property type="match status" value="1"/>
</dbReference>
<evidence type="ECO:0000256" key="1">
    <source>
        <dbReference type="ARBA" id="ARBA00004196"/>
    </source>
</evidence>
<dbReference type="PANTHER" id="PTHR42852:SF6">
    <property type="entry name" value="THIOL:DISULFIDE INTERCHANGE PROTEIN DSBE"/>
    <property type="match status" value="1"/>
</dbReference>